<dbReference type="Pfam" id="PF05691">
    <property type="entry name" value="Raffinose_syn"/>
    <property type="match status" value="1"/>
</dbReference>
<evidence type="ECO:0000256" key="1">
    <source>
        <dbReference type="ARBA" id="ARBA00023277"/>
    </source>
</evidence>
<dbReference type="PANTHER" id="PTHR31805:SF15">
    <property type="entry name" value="DUF1421 DOMAIN-CONTAINING PROTEIN"/>
    <property type="match status" value="1"/>
</dbReference>
<comment type="caution">
    <text evidence="4">The sequence shown here is derived from an EMBL/GenBank/DDBJ whole genome shotgun (WGS) entry which is preliminary data.</text>
</comment>
<evidence type="ECO:0008006" key="6">
    <source>
        <dbReference type="Google" id="ProtNLM"/>
    </source>
</evidence>
<evidence type="ECO:0000313" key="4">
    <source>
        <dbReference type="EMBL" id="KAJ8753559.1"/>
    </source>
</evidence>
<evidence type="ECO:0000256" key="3">
    <source>
        <dbReference type="SAM" id="MobiDB-lite"/>
    </source>
</evidence>
<accession>A0AAV8SNJ6</accession>
<keyword evidence="2" id="KW-0175">Coiled coil</keyword>
<dbReference type="PANTHER" id="PTHR31805">
    <property type="entry name" value="RECEPTOR-LIKE KINASE, PUTATIVE (DUF1421)-RELATED"/>
    <property type="match status" value="1"/>
</dbReference>
<feature type="compositionally biased region" description="Polar residues" evidence="3">
    <location>
        <begin position="181"/>
        <end position="198"/>
    </location>
</feature>
<protein>
    <recommendedName>
        <fullName evidence="6">FRIGIDA-like protein</fullName>
    </recommendedName>
</protein>
<dbReference type="EMBL" id="JAIWQS010000010">
    <property type="protein sequence ID" value="KAJ8753559.1"/>
    <property type="molecule type" value="Genomic_DNA"/>
</dbReference>
<reference evidence="4 5" key="1">
    <citation type="submission" date="2021-09" db="EMBL/GenBank/DDBJ databases">
        <title>Genomic insights and catalytic innovation underlie evolution of tropane alkaloids biosynthesis.</title>
        <authorList>
            <person name="Wang Y.-J."/>
            <person name="Tian T."/>
            <person name="Huang J.-P."/>
            <person name="Huang S.-X."/>
        </authorList>
    </citation>
    <scope>NUCLEOTIDE SEQUENCE [LARGE SCALE GENOMIC DNA]</scope>
    <source>
        <strain evidence="4">KIB-2018</strain>
        <tissue evidence="4">Leaf</tissue>
    </source>
</reference>
<feature type="compositionally biased region" description="Basic and acidic residues" evidence="3">
    <location>
        <begin position="158"/>
        <end position="167"/>
    </location>
</feature>
<name>A0AAV8SNJ6_9ROSI</name>
<dbReference type="InterPro" id="IPR008811">
    <property type="entry name" value="Glycosyl_hydrolases_36"/>
</dbReference>
<evidence type="ECO:0000313" key="5">
    <source>
        <dbReference type="Proteomes" id="UP001159364"/>
    </source>
</evidence>
<dbReference type="Proteomes" id="UP001159364">
    <property type="component" value="Linkage Group LG10"/>
</dbReference>
<dbReference type="AlphaFoldDB" id="A0AAV8SNJ6"/>
<keyword evidence="1" id="KW-0119">Carbohydrate metabolism</keyword>
<feature type="region of interest" description="Disordered" evidence="3">
    <location>
        <begin position="145"/>
        <end position="200"/>
    </location>
</feature>
<sequence length="296" mass="33280">MERRLNLMEITDVLELSVDHFTCVLLTVSPVHSLSRTVRFAAIGVNMLNSDGVIQAVEVDKESGKDLRLDSEIDKKMKDYSDFVLHSLECLSTRVSQLESRAFQLENAIDDLKEAIEMYSMKRDRKQKELEDMLIQGVVKDLKEEPELARPQLSKNDPQLEKQDRTGKPGQTLPVPVTLPQAHSPSSSAPNLPHQTPTMAAPETVPPPHIIPEGMLHSFSAAGPVLLNVTPQIVTPKQEFYFRGPWSDTVARGHRREVDDVIGKFVTMGFHRELVRTTVKKLKTEWRVLGTEGGTR</sequence>
<organism evidence="4 5">
    <name type="scientific">Erythroxylum novogranatense</name>
    <dbReference type="NCBI Taxonomy" id="1862640"/>
    <lineage>
        <taxon>Eukaryota</taxon>
        <taxon>Viridiplantae</taxon>
        <taxon>Streptophyta</taxon>
        <taxon>Embryophyta</taxon>
        <taxon>Tracheophyta</taxon>
        <taxon>Spermatophyta</taxon>
        <taxon>Magnoliopsida</taxon>
        <taxon>eudicotyledons</taxon>
        <taxon>Gunneridae</taxon>
        <taxon>Pentapetalae</taxon>
        <taxon>rosids</taxon>
        <taxon>fabids</taxon>
        <taxon>Malpighiales</taxon>
        <taxon>Erythroxylaceae</taxon>
        <taxon>Erythroxylum</taxon>
    </lineage>
</organism>
<gene>
    <name evidence="4" type="ORF">K2173_022800</name>
</gene>
<evidence type="ECO:0000256" key="2">
    <source>
        <dbReference type="SAM" id="Coils"/>
    </source>
</evidence>
<feature type="coiled-coil region" evidence="2">
    <location>
        <begin position="88"/>
        <end position="129"/>
    </location>
</feature>
<proteinExistence type="predicted"/>
<keyword evidence="5" id="KW-1185">Reference proteome</keyword>